<dbReference type="Pfam" id="PF21022">
    <property type="entry name" value="Rap-GAP_dimer"/>
    <property type="match status" value="1"/>
</dbReference>
<gene>
    <name evidence="11" type="primary">LOC106478167</name>
</gene>
<feature type="domain" description="Rap-GAP" evidence="9">
    <location>
        <begin position="307"/>
        <end position="525"/>
    </location>
</feature>
<feature type="region of interest" description="Disordered" evidence="6">
    <location>
        <begin position="168"/>
        <end position="200"/>
    </location>
</feature>
<sequence length="986" mass="112600">MSSLCFVCELPILSHQLWGTWQDCSPPDTDEESADEVDFPLPFTGGLEELVARGNVYHEECLTCDTCGVSLMGFNFSQARRFHNRIYCLLHYADVAGLARGEEFMQKLRRFKSQSLGCAEARRKSSTTLIFPVPAQACPGSPCRGHPHFVKTTPGYWVECSGEDLTELEESVPASEEGEEEKSEGTKPRGSQQQNTDSAEMETFQLTSIEEETFEKHFYGTEHWNYFTNDEDLGPVILSFKQESINNRDQFRIMLRAVSYTLHGLVPASCVCADRYDREAVVRSLGREANLKPPLLLGQLPSTPDELLKIDKVFIKSELKVGVIYVKEGQLTEEHILDNRKHSVLFEEFLMVLGDRIRLKGFDKYKGGLDTVHDLTGTESIYTCWRGIEIMFHVSTLLPYEENDAQQLQKKRHIGNDIVCVVFLEADSTVFSPACIKSHFLHTFLVVKTSPTHRTFPTVYEVSVVSRDEVGSYKPYLRNRSVFDKGPLFREWLLTKVVNGERASYTAPKFARMQDRTRSQMLEDVVTNLQNHAETGQIPKPYRRGSWRPIGHMRPSSPLLDSVRDSFEGHEQLAKDFTKAFQENRHLCDVVFNVGQGKDKKKVYAVRALLGVRSRVFLEMLYGFSTGLGSTSNTLDPSSKITTSSRSKSSNFLQVPQMHEPRNKSVPSSPMVFRAFSRLGSWAGWGMGSRSSSKDRLSTDSGYSSGGLKRWQSGNNKDKSDKEDNSMVCDSGVALSMCADAHKVDRNKLCQSEFNIIEFDCDTFHTLIEYLHTGSCILTCNSIPGLICAAEHYDLPELLQACFHHAKQHLRLTVVCSMLNILENYYWRYNSASELVNMILMFIDTRAAQLFSRQEFFVLSESMFQMVIGRELNIPEVRKFEVMLQWAKNKVQRNNRHNPWELHCTMNRLTRDLKLYKIPPQDLIKVVLPTKTINNERILETLLYQADTGMYRIQPSYLEECRNAEDIGYNQNDKYHQTSQTGRLER</sequence>
<evidence type="ECO:0000256" key="3">
    <source>
        <dbReference type="ARBA" id="ARBA00022833"/>
    </source>
</evidence>
<dbReference type="GeneID" id="106478167"/>
<feature type="compositionally biased region" description="Low complexity" evidence="6">
    <location>
        <begin position="638"/>
        <end position="650"/>
    </location>
</feature>
<keyword evidence="1" id="KW-0343">GTPase activation</keyword>
<feature type="chain" id="PRO_5045351397" evidence="7">
    <location>
        <begin position="20"/>
        <end position="986"/>
    </location>
</feature>
<protein>
    <submittedName>
        <fullName evidence="11">Uncharacterized protein LOC106478167</fullName>
    </submittedName>
</protein>
<keyword evidence="4 5" id="KW-0440">LIM domain</keyword>
<keyword evidence="3 5" id="KW-0862">Zinc</keyword>
<keyword evidence="2 5" id="KW-0479">Metal-binding</keyword>
<dbReference type="Pfam" id="PF00412">
    <property type="entry name" value="LIM"/>
    <property type="match status" value="1"/>
</dbReference>
<accession>A0ABM1S1D5</accession>
<dbReference type="SUPFAM" id="SSF111347">
    <property type="entry name" value="Rap/Ran-GAP"/>
    <property type="match status" value="1"/>
</dbReference>
<evidence type="ECO:0000256" key="4">
    <source>
        <dbReference type="ARBA" id="ARBA00023038"/>
    </source>
</evidence>
<dbReference type="InterPro" id="IPR035974">
    <property type="entry name" value="Rap/Ran-GAP_sf"/>
</dbReference>
<dbReference type="Gene3D" id="6.10.140.210">
    <property type="match status" value="1"/>
</dbReference>
<name>A0ABM1S1D5_LIMPO</name>
<evidence type="ECO:0000313" key="10">
    <source>
        <dbReference type="Proteomes" id="UP000694941"/>
    </source>
</evidence>
<dbReference type="CDD" id="cd08368">
    <property type="entry name" value="LIM"/>
    <property type="match status" value="1"/>
</dbReference>
<dbReference type="Gene3D" id="3.30.710.10">
    <property type="entry name" value="Potassium Channel Kv1.1, Chain A"/>
    <property type="match status" value="2"/>
</dbReference>
<evidence type="ECO:0000256" key="1">
    <source>
        <dbReference type="ARBA" id="ARBA00022468"/>
    </source>
</evidence>
<evidence type="ECO:0000313" key="11">
    <source>
        <dbReference type="RefSeq" id="XP_022237440.1"/>
    </source>
</evidence>
<dbReference type="Gene3D" id="2.10.110.10">
    <property type="entry name" value="Cysteine Rich Protein"/>
    <property type="match status" value="1"/>
</dbReference>
<dbReference type="Gene3D" id="3.40.50.11210">
    <property type="entry name" value="Rap/Ran-GAP"/>
    <property type="match status" value="1"/>
</dbReference>
<dbReference type="InterPro" id="IPR000210">
    <property type="entry name" value="BTB/POZ_dom"/>
</dbReference>
<evidence type="ECO:0000256" key="7">
    <source>
        <dbReference type="SAM" id="SignalP"/>
    </source>
</evidence>
<feature type="signal peptide" evidence="7">
    <location>
        <begin position="1"/>
        <end position="19"/>
    </location>
</feature>
<dbReference type="SMART" id="SM00132">
    <property type="entry name" value="LIM"/>
    <property type="match status" value="1"/>
</dbReference>
<evidence type="ECO:0000256" key="2">
    <source>
        <dbReference type="ARBA" id="ARBA00022723"/>
    </source>
</evidence>
<organism evidence="10 11">
    <name type="scientific">Limulus polyphemus</name>
    <name type="common">Atlantic horseshoe crab</name>
    <dbReference type="NCBI Taxonomy" id="6850"/>
    <lineage>
        <taxon>Eukaryota</taxon>
        <taxon>Metazoa</taxon>
        <taxon>Ecdysozoa</taxon>
        <taxon>Arthropoda</taxon>
        <taxon>Chelicerata</taxon>
        <taxon>Merostomata</taxon>
        <taxon>Xiphosura</taxon>
        <taxon>Limulidae</taxon>
        <taxon>Limulus</taxon>
    </lineage>
</organism>
<feature type="compositionally biased region" description="Acidic residues" evidence="6">
    <location>
        <begin position="168"/>
        <end position="182"/>
    </location>
</feature>
<dbReference type="InterPro" id="IPR050989">
    <property type="entry name" value="Rap1_Ran_GAP"/>
</dbReference>
<feature type="compositionally biased region" description="Polar residues" evidence="6">
    <location>
        <begin position="189"/>
        <end position="200"/>
    </location>
</feature>
<dbReference type="SMART" id="SM00225">
    <property type="entry name" value="BTB"/>
    <property type="match status" value="1"/>
</dbReference>
<evidence type="ECO:0000259" key="8">
    <source>
        <dbReference type="PROSITE" id="PS50023"/>
    </source>
</evidence>
<dbReference type="PANTHER" id="PTHR15711:SF25">
    <property type="entry name" value="RADISH, ISOFORM I"/>
    <property type="match status" value="1"/>
</dbReference>
<keyword evidence="7" id="KW-0732">Signal</keyword>
<dbReference type="PROSITE" id="PS50023">
    <property type="entry name" value="LIM_DOMAIN_2"/>
    <property type="match status" value="1"/>
</dbReference>
<feature type="region of interest" description="Disordered" evidence="6">
    <location>
        <begin position="686"/>
        <end position="725"/>
    </location>
</feature>
<proteinExistence type="predicted"/>
<dbReference type="RefSeq" id="XP_022237440.1">
    <property type="nucleotide sequence ID" value="XM_022381732.1"/>
</dbReference>
<evidence type="ECO:0000259" key="9">
    <source>
        <dbReference type="PROSITE" id="PS50085"/>
    </source>
</evidence>
<dbReference type="Proteomes" id="UP000694941">
    <property type="component" value="Unplaced"/>
</dbReference>
<feature type="region of interest" description="Disordered" evidence="6">
    <location>
        <begin position="632"/>
        <end position="667"/>
    </location>
</feature>
<dbReference type="Pfam" id="PF02145">
    <property type="entry name" value="Rap_GAP"/>
    <property type="match status" value="1"/>
</dbReference>
<dbReference type="Pfam" id="PF00651">
    <property type="entry name" value="BTB"/>
    <property type="match status" value="2"/>
</dbReference>
<dbReference type="InterPro" id="IPR001781">
    <property type="entry name" value="Znf_LIM"/>
</dbReference>
<dbReference type="InterPro" id="IPR000331">
    <property type="entry name" value="Rap/Ran_GAP_dom"/>
</dbReference>
<feature type="domain" description="LIM zinc-binding" evidence="8">
    <location>
        <begin position="3"/>
        <end position="98"/>
    </location>
</feature>
<keyword evidence="10" id="KW-1185">Reference proteome</keyword>
<reference evidence="11" key="1">
    <citation type="submission" date="2025-08" db="UniProtKB">
        <authorList>
            <consortium name="RefSeq"/>
        </authorList>
    </citation>
    <scope>IDENTIFICATION</scope>
    <source>
        <tissue evidence="11">Muscle</tissue>
    </source>
</reference>
<evidence type="ECO:0000256" key="5">
    <source>
        <dbReference type="PROSITE-ProRule" id="PRU00125"/>
    </source>
</evidence>
<evidence type="ECO:0000256" key="6">
    <source>
        <dbReference type="SAM" id="MobiDB-lite"/>
    </source>
</evidence>
<feature type="compositionally biased region" description="Basic and acidic residues" evidence="6">
    <location>
        <begin position="716"/>
        <end position="725"/>
    </location>
</feature>
<dbReference type="PANTHER" id="PTHR15711">
    <property type="entry name" value="RAP GTPASE-ACTIVATING PROTEIN"/>
    <property type="match status" value="1"/>
</dbReference>
<dbReference type="PROSITE" id="PS50085">
    <property type="entry name" value="RAPGAP"/>
    <property type="match status" value="1"/>
</dbReference>
<dbReference type="InterPro" id="IPR011333">
    <property type="entry name" value="SKP1/BTB/POZ_sf"/>
</dbReference>
<dbReference type="SUPFAM" id="SSF54695">
    <property type="entry name" value="POZ domain"/>
    <property type="match status" value="1"/>
</dbReference>